<reference evidence="2" key="1">
    <citation type="submission" date="2016-06" db="EMBL/GenBank/DDBJ databases">
        <title>Parallel loss of symbiosis genes in relatives of nitrogen-fixing non-legume Parasponia.</title>
        <authorList>
            <person name="Van Velzen R."/>
            <person name="Holmer R."/>
            <person name="Bu F."/>
            <person name="Rutten L."/>
            <person name="Van Zeijl A."/>
            <person name="Liu W."/>
            <person name="Santuari L."/>
            <person name="Cao Q."/>
            <person name="Sharma T."/>
            <person name="Shen D."/>
            <person name="Roswanjaya Y."/>
            <person name="Wardhani T."/>
            <person name="Kalhor M.S."/>
            <person name="Jansen J."/>
            <person name="Van den Hoogen J."/>
            <person name="Gungor B."/>
            <person name="Hartog M."/>
            <person name="Hontelez J."/>
            <person name="Verver J."/>
            <person name="Yang W.-C."/>
            <person name="Schijlen E."/>
            <person name="Repin R."/>
            <person name="Schilthuizen M."/>
            <person name="Schranz E."/>
            <person name="Heidstra R."/>
            <person name="Miyata K."/>
            <person name="Fedorova E."/>
            <person name="Kohlen W."/>
            <person name="Bisseling T."/>
            <person name="Smit S."/>
            <person name="Geurts R."/>
        </authorList>
    </citation>
    <scope>NUCLEOTIDE SEQUENCE [LARGE SCALE GENOMIC DNA]</scope>
    <source>
        <strain evidence="2">cv. RG33-2</strain>
    </source>
</reference>
<dbReference type="InParanoid" id="A0A2P5FLE4"/>
<sequence>MEPGRGRLICIGRLSAKTEDNTKNISGKYRMGIGGPRDGGSTSSFDFNLEAVLNLIFGKNGDNTEVGSLEQLNLNCSLGGTTLLSPGLSGIMGPNYSTGSEVLSGLQSDAGLTTKLGPTSTVWVEESPASLSDARRSKQDSAAFELEMTLTSAFFF</sequence>
<evidence type="ECO:0000313" key="1">
    <source>
        <dbReference type="EMBL" id="PON98599.1"/>
    </source>
</evidence>
<keyword evidence="2" id="KW-1185">Reference proteome</keyword>
<comment type="caution">
    <text evidence="1">The sequence shown here is derived from an EMBL/GenBank/DDBJ whole genome shotgun (WGS) entry which is preliminary data.</text>
</comment>
<organism evidence="1 2">
    <name type="scientific">Trema orientale</name>
    <name type="common">Charcoal tree</name>
    <name type="synonym">Celtis orientalis</name>
    <dbReference type="NCBI Taxonomy" id="63057"/>
    <lineage>
        <taxon>Eukaryota</taxon>
        <taxon>Viridiplantae</taxon>
        <taxon>Streptophyta</taxon>
        <taxon>Embryophyta</taxon>
        <taxon>Tracheophyta</taxon>
        <taxon>Spermatophyta</taxon>
        <taxon>Magnoliopsida</taxon>
        <taxon>eudicotyledons</taxon>
        <taxon>Gunneridae</taxon>
        <taxon>Pentapetalae</taxon>
        <taxon>rosids</taxon>
        <taxon>fabids</taxon>
        <taxon>Rosales</taxon>
        <taxon>Cannabaceae</taxon>
        <taxon>Trema</taxon>
    </lineage>
</organism>
<protein>
    <submittedName>
        <fullName evidence="1">Uncharacterized protein</fullName>
    </submittedName>
</protein>
<gene>
    <name evidence="1" type="ORF">TorRG33x02_054990</name>
</gene>
<dbReference type="Proteomes" id="UP000237000">
    <property type="component" value="Unassembled WGS sequence"/>
</dbReference>
<evidence type="ECO:0000313" key="2">
    <source>
        <dbReference type="Proteomes" id="UP000237000"/>
    </source>
</evidence>
<dbReference type="AlphaFoldDB" id="A0A2P5FLE4"/>
<dbReference type="EMBL" id="JXTC01000023">
    <property type="protein sequence ID" value="PON98599.1"/>
    <property type="molecule type" value="Genomic_DNA"/>
</dbReference>
<proteinExistence type="predicted"/>
<accession>A0A2P5FLE4</accession>
<name>A0A2P5FLE4_TREOI</name>